<dbReference type="PROSITE" id="PS01278">
    <property type="entry name" value="MTTASE_RADICAL"/>
    <property type="match status" value="1"/>
</dbReference>
<evidence type="ECO:0000256" key="2">
    <source>
        <dbReference type="ARBA" id="ARBA00022485"/>
    </source>
</evidence>
<dbReference type="EC" id="2.8.4.3" evidence="8 9"/>
<evidence type="ECO:0000313" key="14">
    <source>
        <dbReference type="EMBL" id="GLQ24077.1"/>
    </source>
</evidence>
<keyword evidence="2 9" id="KW-0004">4Fe-4S</keyword>
<comment type="function">
    <text evidence="1 9">Catalyzes the methylthiolation of N6-(dimethylallyl)adenosine (i(6)A), leading to the formation of 2-methylthio-N6-(dimethylallyl)adenosine (ms(2)i(6)A) at position 37 in tRNAs that read codons beginning with uridine.</text>
</comment>
<keyword evidence="4 9" id="KW-0949">S-adenosyl-L-methionine</keyword>
<feature type="binding site" evidence="9">
    <location>
        <position position="70"/>
    </location>
    <ligand>
        <name>[4Fe-4S] cluster</name>
        <dbReference type="ChEBI" id="CHEBI:49883"/>
        <label>1</label>
    </ligand>
</feature>
<dbReference type="SFLD" id="SFLDG01082">
    <property type="entry name" value="B12-binding_domain_containing"/>
    <property type="match status" value="1"/>
</dbReference>
<feature type="compositionally biased region" description="Polar residues" evidence="10">
    <location>
        <begin position="10"/>
        <end position="22"/>
    </location>
</feature>
<evidence type="ECO:0000256" key="1">
    <source>
        <dbReference type="ARBA" id="ARBA00003234"/>
    </source>
</evidence>
<sequence length="500" mass="54746">MSPRDKTASRDGQSASGRNSTVLDIGRPVTPTSSTNVPKPRDIDTPTVMAPRPVPNGKNTKSVFIKTYGCQMNVYDSERMADVLAPIGYAAVDTPDHADLVILNTCHIREKAAEKVYSELGRIRKHQKSNNPDMKVAVAGCVAQAEGAEIKRRAPVVDMVLGPQTYHRLPEMIAKVTRETGDVLETDFDTVEKFDALPAGRNAKGYSAFLTVQEGCDKFCTFCVVPYTRGAEVSRPVDQIVAEARSLASQGVREITLIGQNVDAYHADGPDGSQWGLGNLIRHLAKIGGIDRMRFTTSHPRDMDADLIETLATEPKLMPYLHLPVQAGSDRVLDAMNRGHTYAHYRDLIARIRAARPDIALSGDFIVGFPGETDQDFEDTMNCVREIGYASSFSFKYSVRPGTPGASLPRQVPEDVKSERLKRLQELLYMQQREWNESLIGKTLDVLVEGTARGDGQLFGRSPYLTGTHFDGPEELIGQIVPVTITSAGVNSLVGSIAKT</sequence>
<dbReference type="SMART" id="SM00729">
    <property type="entry name" value="Elp3"/>
    <property type="match status" value="1"/>
</dbReference>
<dbReference type="InterPro" id="IPR023404">
    <property type="entry name" value="rSAM_horseshoe"/>
</dbReference>
<dbReference type="Pfam" id="PF01938">
    <property type="entry name" value="TRAM"/>
    <property type="match status" value="1"/>
</dbReference>
<evidence type="ECO:0000256" key="6">
    <source>
        <dbReference type="ARBA" id="ARBA00023004"/>
    </source>
</evidence>
<evidence type="ECO:0000256" key="3">
    <source>
        <dbReference type="ARBA" id="ARBA00022679"/>
    </source>
</evidence>
<comment type="catalytic activity">
    <reaction evidence="9">
        <text>N(6)-dimethylallyladenosine(37) in tRNA + (sulfur carrier)-SH + AH2 + 2 S-adenosyl-L-methionine = 2-methylsulfanyl-N(6)-dimethylallyladenosine(37) in tRNA + (sulfur carrier)-H + 5'-deoxyadenosine + L-methionine + A + S-adenosyl-L-homocysteine + 2 H(+)</text>
        <dbReference type="Rhea" id="RHEA:37067"/>
        <dbReference type="Rhea" id="RHEA-COMP:10375"/>
        <dbReference type="Rhea" id="RHEA-COMP:10376"/>
        <dbReference type="Rhea" id="RHEA-COMP:14737"/>
        <dbReference type="Rhea" id="RHEA-COMP:14739"/>
        <dbReference type="ChEBI" id="CHEBI:13193"/>
        <dbReference type="ChEBI" id="CHEBI:15378"/>
        <dbReference type="ChEBI" id="CHEBI:17319"/>
        <dbReference type="ChEBI" id="CHEBI:17499"/>
        <dbReference type="ChEBI" id="CHEBI:29917"/>
        <dbReference type="ChEBI" id="CHEBI:57844"/>
        <dbReference type="ChEBI" id="CHEBI:57856"/>
        <dbReference type="ChEBI" id="CHEBI:59789"/>
        <dbReference type="ChEBI" id="CHEBI:64428"/>
        <dbReference type="ChEBI" id="CHEBI:74415"/>
        <dbReference type="ChEBI" id="CHEBI:74417"/>
        <dbReference type="EC" id="2.8.4.3"/>
    </reaction>
</comment>
<evidence type="ECO:0000256" key="10">
    <source>
        <dbReference type="SAM" id="MobiDB-lite"/>
    </source>
</evidence>
<dbReference type="InterPro" id="IPR002792">
    <property type="entry name" value="TRAM_dom"/>
</dbReference>
<dbReference type="Pfam" id="PF04055">
    <property type="entry name" value="Radical_SAM"/>
    <property type="match status" value="1"/>
</dbReference>
<evidence type="ECO:0000259" key="13">
    <source>
        <dbReference type="PROSITE" id="PS51918"/>
    </source>
</evidence>
<dbReference type="EMBL" id="BSNK01000002">
    <property type="protein sequence ID" value="GLQ24077.1"/>
    <property type="molecule type" value="Genomic_DNA"/>
</dbReference>
<feature type="binding site" evidence="9">
    <location>
        <position position="216"/>
    </location>
    <ligand>
        <name>[4Fe-4S] cluster</name>
        <dbReference type="ChEBI" id="CHEBI:49883"/>
        <label>2</label>
        <note>4Fe-4S-S-AdoMet</note>
    </ligand>
</feature>
<dbReference type="InterPro" id="IPR020612">
    <property type="entry name" value="Methylthiotransferase_CS"/>
</dbReference>
<accession>A0ABQ5VAQ7</accession>
<dbReference type="PANTHER" id="PTHR43020:SF2">
    <property type="entry name" value="MITOCHONDRIAL TRNA METHYLTHIOTRANSFERASE CDK5RAP1"/>
    <property type="match status" value="1"/>
</dbReference>
<dbReference type="InterPro" id="IPR058240">
    <property type="entry name" value="rSAM_sf"/>
</dbReference>
<dbReference type="InterPro" id="IPR006463">
    <property type="entry name" value="MiaB_methiolase"/>
</dbReference>
<keyword evidence="3 9" id="KW-0808">Transferase</keyword>
<comment type="caution">
    <text evidence="14">The sequence shown here is derived from an EMBL/GenBank/DDBJ whole genome shotgun (WGS) entry which is preliminary data.</text>
</comment>
<dbReference type="Pfam" id="PF00919">
    <property type="entry name" value="UPF0004"/>
    <property type="match status" value="1"/>
</dbReference>
<dbReference type="SFLD" id="SFLDG01061">
    <property type="entry name" value="methylthiotransferase"/>
    <property type="match status" value="1"/>
</dbReference>
<evidence type="ECO:0000259" key="12">
    <source>
        <dbReference type="PROSITE" id="PS51449"/>
    </source>
</evidence>
<dbReference type="InterPro" id="IPR005839">
    <property type="entry name" value="Methylthiotransferase"/>
</dbReference>
<dbReference type="CDD" id="cd01335">
    <property type="entry name" value="Radical_SAM"/>
    <property type="match status" value="1"/>
</dbReference>
<reference evidence="14" key="1">
    <citation type="journal article" date="2014" name="Int. J. Syst. Evol. Microbiol.">
        <title>Complete genome of a new Firmicutes species belonging to the dominant human colonic microbiota ('Ruminococcus bicirculans') reveals two chromosomes and a selective capacity to utilize plant glucans.</title>
        <authorList>
            <consortium name="NISC Comparative Sequencing Program"/>
            <person name="Wegmann U."/>
            <person name="Louis P."/>
            <person name="Goesmann A."/>
            <person name="Henrissat B."/>
            <person name="Duncan S.H."/>
            <person name="Flint H.J."/>
        </authorList>
    </citation>
    <scope>NUCLEOTIDE SEQUENCE</scope>
    <source>
        <strain evidence="14">NBRC 108219</strain>
    </source>
</reference>
<dbReference type="SUPFAM" id="SSF102114">
    <property type="entry name" value="Radical SAM enzymes"/>
    <property type="match status" value="1"/>
</dbReference>
<gene>
    <name evidence="9 14" type="primary">miaB</name>
    <name evidence="14" type="ORF">GCM10007853_19510</name>
</gene>
<dbReference type="Gene3D" id="3.40.50.12160">
    <property type="entry name" value="Methylthiotransferase, N-terminal domain"/>
    <property type="match status" value="1"/>
</dbReference>
<evidence type="ECO:0000256" key="4">
    <source>
        <dbReference type="ARBA" id="ARBA00022691"/>
    </source>
</evidence>
<reference evidence="14" key="2">
    <citation type="submission" date="2023-01" db="EMBL/GenBank/DDBJ databases">
        <title>Draft genome sequence of Algimonas ampicilliniresistens strain NBRC 108219.</title>
        <authorList>
            <person name="Sun Q."/>
            <person name="Mori K."/>
        </authorList>
    </citation>
    <scope>NUCLEOTIDE SEQUENCE</scope>
    <source>
        <strain evidence="14">NBRC 108219</strain>
    </source>
</reference>
<feature type="region of interest" description="Disordered" evidence="10">
    <location>
        <begin position="1"/>
        <end position="55"/>
    </location>
</feature>
<comment type="subunit">
    <text evidence="9">Monomer.</text>
</comment>
<dbReference type="PROSITE" id="PS51918">
    <property type="entry name" value="RADICAL_SAM"/>
    <property type="match status" value="1"/>
</dbReference>
<organism evidence="14 15">
    <name type="scientific">Algimonas ampicilliniresistens</name>
    <dbReference type="NCBI Taxonomy" id="1298735"/>
    <lineage>
        <taxon>Bacteria</taxon>
        <taxon>Pseudomonadati</taxon>
        <taxon>Pseudomonadota</taxon>
        <taxon>Alphaproteobacteria</taxon>
        <taxon>Maricaulales</taxon>
        <taxon>Robiginitomaculaceae</taxon>
        <taxon>Algimonas</taxon>
    </lineage>
</organism>
<evidence type="ECO:0000256" key="9">
    <source>
        <dbReference type="HAMAP-Rule" id="MF_01864"/>
    </source>
</evidence>
<keyword evidence="7 9" id="KW-0411">Iron-sulfur</keyword>
<evidence type="ECO:0000256" key="7">
    <source>
        <dbReference type="ARBA" id="ARBA00023014"/>
    </source>
</evidence>
<dbReference type="InterPro" id="IPR007197">
    <property type="entry name" value="rSAM"/>
</dbReference>
<dbReference type="NCBIfam" id="TIGR01574">
    <property type="entry name" value="miaB-methiolase"/>
    <property type="match status" value="1"/>
</dbReference>
<comment type="cofactor">
    <cofactor evidence="9">
        <name>[4Fe-4S] cluster</name>
        <dbReference type="ChEBI" id="CHEBI:49883"/>
    </cofactor>
    <text evidence="9">Binds 2 [4Fe-4S] clusters. One cluster is coordinated with 3 cysteines and an exchangeable S-adenosyl-L-methionine.</text>
</comment>
<dbReference type="Gene3D" id="3.80.30.20">
    <property type="entry name" value="tm_1862 like domain"/>
    <property type="match status" value="1"/>
</dbReference>
<dbReference type="InterPro" id="IPR013848">
    <property type="entry name" value="Methylthiotransferase_N"/>
</dbReference>
<keyword evidence="6 9" id="KW-0408">Iron</keyword>
<keyword evidence="9" id="KW-0819">tRNA processing</keyword>
<dbReference type="PANTHER" id="PTHR43020">
    <property type="entry name" value="CDK5 REGULATORY SUBUNIT-ASSOCIATED PROTEIN 1"/>
    <property type="match status" value="1"/>
</dbReference>
<evidence type="ECO:0000256" key="8">
    <source>
        <dbReference type="ARBA" id="ARBA00033765"/>
    </source>
</evidence>
<feature type="domain" description="Radical SAM core" evidence="13">
    <location>
        <begin position="202"/>
        <end position="434"/>
    </location>
</feature>
<feature type="binding site" evidence="9">
    <location>
        <position position="220"/>
    </location>
    <ligand>
        <name>[4Fe-4S] cluster</name>
        <dbReference type="ChEBI" id="CHEBI:49883"/>
        <label>2</label>
        <note>4Fe-4S-S-AdoMet</note>
    </ligand>
</feature>
<comment type="similarity">
    <text evidence="9">Belongs to the methylthiotransferase family. MiaB subfamily.</text>
</comment>
<dbReference type="InterPro" id="IPR038135">
    <property type="entry name" value="Methylthiotransferase_N_sf"/>
</dbReference>
<feature type="binding site" evidence="9">
    <location>
        <position position="141"/>
    </location>
    <ligand>
        <name>[4Fe-4S] cluster</name>
        <dbReference type="ChEBI" id="CHEBI:49883"/>
        <label>1</label>
    </ligand>
</feature>
<dbReference type="HAMAP" id="MF_01864">
    <property type="entry name" value="tRNA_metthiotr_MiaB"/>
    <property type="match status" value="1"/>
</dbReference>
<keyword evidence="15" id="KW-1185">Reference proteome</keyword>
<dbReference type="SFLD" id="SFLDS00029">
    <property type="entry name" value="Radical_SAM"/>
    <property type="match status" value="1"/>
</dbReference>
<feature type="binding site" evidence="9">
    <location>
        <position position="223"/>
    </location>
    <ligand>
        <name>[4Fe-4S] cluster</name>
        <dbReference type="ChEBI" id="CHEBI:49883"/>
        <label>2</label>
        <note>4Fe-4S-S-AdoMet</note>
    </ligand>
</feature>
<name>A0ABQ5VAQ7_9PROT</name>
<dbReference type="PROSITE" id="PS50926">
    <property type="entry name" value="TRAM"/>
    <property type="match status" value="1"/>
</dbReference>
<dbReference type="Proteomes" id="UP001161391">
    <property type="component" value="Unassembled WGS sequence"/>
</dbReference>
<proteinExistence type="inferred from homology"/>
<feature type="domain" description="TRAM" evidence="11">
    <location>
        <begin position="437"/>
        <end position="499"/>
    </location>
</feature>
<feature type="domain" description="MTTase N-terminal" evidence="12">
    <location>
        <begin position="61"/>
        <end position="178"/>
    </location>
</feature>
<evidence type="ECO:0000313" key="15">
    <source>
        <dbReference type="Proteomes" id="UP001161391"/>
    </source>
</evidence>
<dbReference type="InterPro" id="IPR006638">
    <property type="entry name" value="Elp3/MiaA/NifB-like_rSAM"/>
</dbReference>
<keyword evidence="9" id="KW-0963">Cytoplasm</keyword>
<feature type="binding site" evidence="9">
    <location>
        <position position="106"/>
    </location>
    <ligand>
        <name>[4Fe-4S] cluster</name>
        <dbReference type="ChEBI" id="CHEBI:49883"/>
        <label>1</label>
    </ligand>
</feature>
<evidence type="ECO:0000259" key="11">
    <source>
        <dbReference type="PROSITE" id="PS50926"/>
    </source>
</evidence>
<dbReference type="SFLD" id="SFLDF00273">
    <property type="entry name" value="(dimethylallyl)adenosine_tRNA"/>
    <property type="match status" value="1"/>
</dbReference>
<evidence type="ECO:0000256" key="5">
    <source>
        <dbReference type="ARBA" id="ARBA00022723"/>
    </source>
</evidence>
<keyword evidence="5 9" id="KW-0479">Metal-binding</keyword>
<dbReference type="NCBIfam" id="TIGR00089">
    <property type="entry name" value="MiaB/RimO family radical SAM methylthiotransferase"/>
    <property type="match status" value="1"/>
</dbReference>
<dbReference type="PROSITE" id="PS51449">
    <property type="entry name" value="MTTASE_N"/>
    <property type="match status" value="1"/>
</dbReference>
<comment type="subcellular location">
    <subcellularLocation>
        <location evidence="9">Cytoplasm</location>
    </subcellularLocation>
</comment>
<protein>
    <recommendedName>
        <fullName evidence="8 9">tRNA-2-methylthio-N(6)-dimethylallyladenosine synthase</fullName>
        <ecNumber evidence="8 9">2.8.4.3</ecNumber>
    </recommendedName>
    <alternativeName>
        <fullName evidence="9">(Dimethylallyl)adenosine tRNA methylthiotransferase MiaB</fullName>
    </alternativeName>
    <alternativeName>
        <fullName evidence="9">tRNA-i(6)A37 methylthiotransferase</fullName>
    </alternativeName>
</protein>